<reference evidence="2 3" key="1">
    <citation type="submission" date="2015-06" db="EMBL/GenBank/DDBJ databases">
        <title>Recapitulation of the evolution of biosynthetic gene clusters reveals hidden chemical diversity on bacterial genomes.</title>
        <authorList>
            <person name="Cruz-Morales P."/>
            <person name="Martinez-Guerrero C."/>
            <person name="Morales-Escalante M.A."/>
            <person name="Yanez-Guerra L.A."/>
            <person name="Kopp J.F."/>
            <person name="Feldmann J."/>
            <person name="Ramos-Aboites H.E."/>
            <person name="Barona-Gomez F."/>
        </authorList>
    </citation>
    <scope>NUCLEOTIDE SEQUENCE [LARGE SCALE GENOMIC DNA]</scope>
    <source>
        <strain evidence="2 3">ATCC 31245</strain>
    </source>
</reference>
<dbReference type="InterPro" id="IPR016169">
    <property type="entry name" value="FAD-bd_PCMH_sub2"/>
</dbReference>
<dbReference type="GO" id="GO:0050660">
    <property type="term" value="F:flavin adenine dinucleotide binding"/>
    <property type="evidence" value="ECO:0007669"/>
    <property type="project" value="InterPro"/>
</dbReference>
<organism evidence="2 3">
    <name type="scientific">Streptomyces roseus</name>
    <dbReference type="NCBI Taxonomy" id="66430"/>
    <lineage>
        <taxon>Bacteria</taxon>
        <taxon>Bacillati</taxon>
        <taxon>Actinomycetota</taxon>
        <taxon>Actinomycetes</taxon>
        <taxon>Kitasatosporales</taxon>
        <taxon>Streptomycetaceae</taxon>
        <taxon>Streptomyces</taxon>
    </lineage>
</organism>
<dbReference type="OrthoDB" id="9775082at2"/>
<protein>
    <recommendedName>
        <fullName evidence="1">Berberine/berberine-like domain-containing protein</fullName>
    </recommendedName>
</protein>
<evidence type="ECO:0000313" key="2">
    <source>
        <dbReference type="EMBL" id="KMO93881.1"/>
    </source>
</evidence>
<dbReference type="EMBL" id="LFML01000157">
    <property type="protein sequence ID" value="KMO93881.1"/>
    <property type="molecule type" value="Genomic_DNA"/>
</dbReference>
<sequence length="60" mass="6593">MQPHLGTGGYTNGMDPELTDWPAAYHGENNPRMQHVKATYDPEQLFTFPQAVTPATPPAP</sequence>
<dbReference type="Pfam" id="PF08031">
    <property type="entry name" value="BBE"/>
    <property type="match status" value="1"/>
</dbReference>
<gene>
    <name evidence="2" type="ORF">ACS04_32060</name>
</gene>
<evidence type="ECO:0000313" key="3">
    <source>
        <dbReference type="Proteomes" id="UP000035932"/>
    </source>
</evidence>
<dbReference type="Gene3D" id="3.40.462.20">
    <property type="match status" value="1"/>
</dbReference>
<dbReference type="GO" id="GO:0016491">
    <property type="term" value="F:oxidoreductase activity"/>
    <property type="evidence" value="ECO:0007669"/>
    <property type="project" value="InterPro"/>
</dbReference>
<feature type="domain" description="Berberine/berberine-like" evidence="1">
    <location>
        <begin position="10"/>
        <end position="52"/>
    </location>
</feature>
<evidence type="ECO:0000259" key="1">
    <source>
        <dbReference type="Pfam" id="PF08031"/>
    </source>
</evidence>
<dbReference type="Proteomes" id="UP000035932">
    <property type="component" value="Unassembled WGS sequence"/>
</dbReference>
<dbReference type="PATRIC" id="fig|66430.4.peg.2951"/>
<keyword evidence="3" id="KW-1185">Reference proteome</keyword>
<accession>A0A0J7A987</accession>
<dbReference type="InterPro" id="IPR012951">
    <property type="entry name" value="BBE"/>
</dbReference>
<dbReference type="AlphaFoldDB" id="A0A0J7A987"/>
<comment type="caution">
    <text evidence="2">The sequence shown here is derived from an EMBL/GenBank/DDBJ whole genome shotgun (WGS) entry which is preliminary data.</text>
</comment>
<name>A0A0J7A987_9ACTN</name>
<dbReference type="RefSeq" id="WP_048480364.1">
    <property type="nucleotide sequence ID" value="NZ_JBIRUD010000031.1"/>
</dbReference>
<dbReference type="Gene3D" id="3.30.465.10">
    <property type="match status" value="1"/>
</dbReference>
<proteinExistence type="predicted"/>
<dbReference type="STRING" id="66430.ACS04_32060"/>